<keyword evidence="13 19" id="KW-1015">Disulfide bond</keyword>
<feature type="binding site" description="axial binding residue" evidence="17">
    <location>
        <position position="189"/>
    </location>
    <ligand>
        <name>heme b</name>
        <dbReference type="ChEBI" id="CHEBI:60344"/>
    </ligand>
    <ligandPart>
        <name>Fe</name>
        <dbReference type="ChEBI" id="CHEBI:18248"/>
    </ligandPart>
</feature>
<dbReference type="GO" id="GO:0005576">
    <property type="term" value="C:extracellular region"/>
    <property type="evidence" value="ECO:0007669"/>
    <property type="project" value="UniProtKB-SubCell"/>
</dbReference>
<dbReference type="PROSITE" id="PS50873">
    <property type="entry name" value="PEROXIDASE_4"/>
    <property type="match status" value="1"/>
</dbReference>
<feature type="active site" description="Proton acceptor" evidence="15">
    <location>
        <position position="64"/>
    </location>
</feature>
<dbReference type="PRINTS" id="PR00458">
    <property type="entry name" value="PEROXIDASE"/>
</dbReference>
<dbReference type="GO" id="GO:0006979">
    <property type="term" value="P:response to oxidative stress"/>
    <property type="evidence" value="ECO:0007669"/>
    <property type="project" value="UniProtKB-UniRule"/>
</dbReference>
<feature type="site" description="Transition state stabilizer" evidence="18">
    <location>
        <position position="60"/>
    </location>
</feature>
<dbReference type="Gene3D" id="1.10.520.10">
    <property type="match status" value="1"/>
</dbReference>
<feature type="signal peptide" evidence="20">
    <location>
        <begin position="1"/>
        <end position="23"/>
    </location>
</feature>
<keyword evidence="9 20" id="KW-0732">Signal</keyword>
<evidence type="ECO:0000256" key="18">
    <source>
        <dbReference type="PIRSR" id="PIRSR600823-4"/>
    </source>
</evidence>
<comment type="catalytic activity">
    <reaction evidence="1 20">
        <text>2 a phenolic donor + H2O2 = 2 a phenolic radical donor + 2 H2O</text>
        <dbReference type="Rhea" id="RHEA:56136"/>
        <dbReference type="ChEBI" id="CHEBI:15377"/>
        <dbReference type="ChEBI" id="CHEBI:16240"/>
        <dbReference type="ChEBI" id="CHEBI:139520"/>
        <dbReference type="ChEBI" id="CHEBI:139521"/>
        <dbReference type="EC" id="1.11.1.7"/>
    </reaction>
</comment>
<dbReference type="Gene3D" id="1.10.420.10">
    <property type="entry name" value="Peroxidase, domain 2"/>
    <property type="match status" value="1"/>
</dbReference>
<dbReference type="GO" id="GO:0042744">
    <property type="term" value="P:hydrogen peroxide catabolic process"/>
    <property type="evidence" value="ECO:0007669"/>
    <property type="project" value="UniProtKB-KW"/>
</dbReference>
<dbReference type="InterPro" id="IPR010255">
    <property type="entry name" value="Haem_peroxidase_sf"/>
</dbReference>
<dbReference type="Proteomes" id="UP001443914">
    <property type="component" value="Unassembled WGS sequence"/>
</dbReference>
<evidence type="ECO:0000256" key="2">
    <source>
        <dbReference type="ARBA" id="ARBA00002322"/>
    </source>
</evidence>
<evidence type="ECO:0000256" key="3">
    <source>
        <dbReference type="ARBA" id="ARBA00006873"/>
    </source>
</evidence>
<organism evidence="22 23">
    <name type="scientific">Saponaria officinalis</name>
    <name type="common">Common soapwort</name>
    <name type="synonym">Lychnis saponaria</name>
    <dbReference type="NCBI Taxonomy" id="3572"/>
    <lineage>
        <taxon>Eukaryota</taxon>
        <taxon>Viridiplantae</taxon>
        <taxon>Streptophyta</taxon>
        <taxon>Embryophyta</taxon>
        <taxon>Tracheophyta</taxon>
        <taxon>Spermatophyta</taxon>
        <taxon>Magnoliopsida</taxon>
        <taxon>eudicotyledons</taxon>
        <taxon>Gunneridae</taxon>
        <taxon>Pentapetalae</taxon>
        <taxon>Caryophyllales</taxon>
        <taxon>Caryophyllaceae</taxon>
        <taxon>Caryophylleae</taxon>
        <taxon>Saponaria</taxon>
    </lineage>
</organism>
<feature type="binding site" evidence="17">
    <location>
        <position position="87"/>
    </location>
    <ligand>
        <name>Ca(2+)</name>
        <dbReference type="ChEBI" id="CHEBI:29108"/>
        <label>1</label>
    </ligand>
</feature>
<dbReference type="InterPro" id="IPR002016">
    <property type="entry name" value="Haem_peroxidase"/>
</dbReference>
<comment type="similarity">
    <text evidence="3">Belongs to the peroxidase family. Ascorbate peroxidase subfamily.</text>
</comment>
<evidence type="ECO:0000256" key="19">
    <source>
        <dbReference type="PIRSR" id="PIRSR600823-5"/>
    </source>
</evidence>
<evidence type="ECO:0000256" key="15">
    <source>
        <dbReference type="PIRSR" id="PIRSR600823-1"/>
    </source>
</evidence>
<evidence type="ECO:0000313" key="23">
    <source>
        <dbReference type="Proteomes" id="UP001443914"/>
    </source>
</evidence>
<evidence type="ECO:0000256" key="13">
    <source>
        <dbReference type="ARBA" id="ARBA00023157"/>
    </source>
</evidence>
<comment type="subcellular location">
    <subcellularLocation>
        <location evidence="20">Secreted</location>
    </subcellularLocation>
</comment>
<keyword evidence="5 20" id="KW-0964">Secreted</keyword>
<dbReference type="InterPro" id="IPR019794">
    <property type="entry name" value="Peroxidases_AS"/>
</dbReference>
<evidence type="ECO:0000259" key="21">
    <source>
        <dbReference type="PROSITE" id="PS50873"/>
    </source>
</evidence>
<feature type="binding site" evidence="16">
    <location>
        <position position="159"/>
    </location>
    <ligand>
        <name>substrate</name>
    </ligand>
</feature>
<keyword evidence="11 20" id="KW-0560">Oxidoreductase</keyword>
<gene>
    <name evidence="22" type="ORF">RND81_10G191800</name>
</gene>
<evidence type="ECO:0000256" key="17">
    <source>
        <dbReference type="PIRSR" id="PIRSR600823-3"/>
    </source>
</evidence>
<name>A0AAW1I592_SAPOF</name>
<dbReference type="GO" id="GO:0020037">
    <property type="term" value="F:heme binding"/>
    <property type="evidence" value="ECO:0007669"/>
    <property type="project" value="UniProtKB-UniRule"/>
</dbReference>
<sequence>MEGYKSMNILILILFVSISNTVSIHVGYYDRKCPQAESIVRQVVERKFSKDNSIAAALLRMHFHDCFVKGCDASILIDSTTDTEAVEKDAGPNLTVREFDLIDEIKSELEAACPKKVSCADIIALATRDAVSLAGGPTYKAHTGRRDGVVSRASDVNLPGPSSTVAQAQEAFTAHGLTLKDMVALLGGHTLGVTHCGFFSDRLSNFQGTGAPDSTMDTGLGKRLRGVCGSDPGVDPTVSLDQSTPLVFDNKFYNEIKNKRGVLKIDQELALDRLSAKWVSNFAANNTVFEQGFVKAILKLGNIHILQGNRGGEIRKNCRVVNKIKN</sequence>
<evidence type="ECO:0000256" key="5">
    <source>
        <dbReference type="ARBA" id="ARBA00022525"/>
    </source>
</evidence>
<feature type="disulfide bond" evidence="19">
    <location>
        <begin position="66"/>
        <end position="71"/>
    </location>
</feature>
<evidence type="ECO:0000256" key="1">
    <source>
        <dbReference type="ARBA" id="ARBA00000189"/>
    </source>
</evidence>
<feature type="disulfide bond" evidence="19">
    <location>
        <begin position="119"/>
        <end position="318"/>
    </location>
</feature>
<dbReference type="PRINTS" id="PR00461">
    <property type="entry name" value="PLPEROXIDASE"/>
</dbReference>
<dbReference type="EMBL" id="JBDFQZ010000010">
    <property type="protein sequence ID" value="KAK9684176.1"/>
    <property type="molecule type" value="Genomic_DNA"/>
</dbReference>
<feature type="binding site" evidence="17">
    <location>
        <position position="249"/>
    </location>
    <ligand>
        <name>Ca(2+)</name>
        <dbReference type="ChEBI" id="CHEBI:29108"/>
        <label>2</label>
    </ligand>
</feature>
<dbReference type="CDD" id="cd00693">
    <property type="entry name" value="secretory_peroxidase"/>
    <property type="match status" value="1"/>
</dbReference>
<feature type="disulfide bond" evidence="19">
    <location>
        <begin position="33"/>
        <end position="113"/>
    </location>
</feature>
<dbReference type="EC" id="1.11.1.7" evidence="4 20"/>
<evidence type="ECO:0000256" key="16">
    <source>
        <dbReference type="PIRSR" id="PIRSR600823-2"/>
    </source>
</evidence>
<keyword evidence="14 20" id="KW-0376">Hydrogen peroxide</keyword>
<comment type="similarity">
    <text evidence="20">Belongs to the peroxidase family. Classical plant (class III) peroxidase subfamily.</text>
</comment>
<dbReference type="PANTHER" id="PTHR31517:SF59">
    <property type="entry name" value="PEROXIDASE"/>
    <property type="match status" value="1"/>
</dbReference>
<comment type="caution">
    <text evidence="22">The sequence shown here is derived from an EMBL/GenBank/DDBJ whole genome shotgun (WGS) entry which is preliminary data.</text>
</comment>
<feature type="binding site" evidence="17">
    <location>
        <position position="241"/>
    </location>
    <ligand>
        <name>Ca(2+)</name>
        <dbReference type="ChEBI" id="CHEBI:29108"/>
        <label>2</label>
    </ligand>
</feature>
<feature type="binding site" evidence="17">
    <location>
        <position position="74"/>
    </location>
    <ligand>
        <name>Ca(2+)</name>
        <dbReference type="ChEBI" id="CHEBI:29108"/>
        <label>1</label>
    </ligand>
</feature>
<feature type="disulfide bond" evidence="19">
    <location>
        <begin position="196"/>
        <end position="228"/>
    </location>
</feature>
<dbReference type="AlphaFoldDB" id="A0AAW1I592"/>
<comment type="function">
    <text evidence="2">Removal of H(2)O(2), oxidation of toxic reductants, biosynthesis and degradation of lignin, suberization, auxin catabolism, response to environmental stresses such as wounding, pathogen attack and oxidative stress. These functions might be dependent on each isozyme/isoform in each plant tissue.</text>
</comment>
<dbReference type="InterPro" id="IPR000823">
    <property type="entry name" value="Peroxidase_pln"/>
</dbReference>
<comment type="cofactor">
    <cofactor evidence="17 20">
        <name>heme b</name>
        <dbReference type="ChEBI" id="CHEBI:60344"/>
    </cofactor>
    <text evidence="17 20">Binds 1 heme b (iron(II)-protoporphyrin IX) group per subunit.</text>
</comment>
<evidence type="ECO:0000313" key="22">
    <source>
        <dbReference type="EMBL" id="KAK9684176.1"/>
    </source>
</evidence>
<evidence type="ECO:0000256" key="14">
    <source>
        <dbReference type="ARBA" id="ARBA00023324"/>
    </source>
</evidence>
<evidence type="ECO:0000256" key="11">
    <source>
        <dbReference type="ARBA" id="ARBA00023002"/>
    </source>
</evidence>
<dbReference type="PROSITE" id="PS00436">
    <property type="entry name" value="PEROXIDASE_2"/>
    <property type="match status" value="1"/>
</dbReference>
<accession>A0AAW1I592</accession>
<evidence type="ECO:0000256" key="6">
    <source>
        <dbReference type="ARBA" id="ARBA00022559"/>
    </source>
</evidence>
<evidence type="ECO:0000256" key="20">
    <source>
        <dbReference type="RuleBase" id="RU362060"/>
    </source>
</evidence>
<dbReference type="Pfam" id="PF00141">
    <property type="entry name" value="peroxidase"/>
    <property type="match status" value="1"/>
</dbReference>
<feature type="binding site" evidence="17">
    <location>
        <position position="65"/>
    </location>
    <ligand>
        <name>Ca(2+)</name>
        <dbReference type="ChEBI" id="CHEBI:29108"/>
        <label>1</label>
    </ligand>
</feature>
<feature type="binding site" evidence="17">
    <location>
        <position position="72"/>
    </location>
    <ligand>
        <name>Ca(2+)</name>
        <dbReference type="ChEBI" id="CHEBI:29108"/>
        <label>1</label>
    </ligand>
</feature>
<dbReference type="PANTHER" id="PTHR31517">
    <property type="match status" value="1"/>
</dbReference>
<dbReference type="PROSITE" id="PS00435">
    <property type="entry name" value="PEROXIDASE_1"/>
    <property type="match status" value="1"/>
</dbReference>
<protein>
    <recommendedName>
        <fullName evidence="4 20">Peroxidase</fullName>
        <ecNumber evidence="4 20">1.11.1.7</ecNumber>
    </recommendedName>
</protein>
<keyword evidence="23" id="KW-1185">Reference proteome</keyword>
<dbReference type="InterPro" id="IPR033905">
    <property type="entry name" value="Secretory_peroxidase"/>
</dbReference>
<feature type="chain" id="PRO_5043092091" description="Peroxidase" evidence="20">
    <location>
        <begin position="24"/>
        <end position="326"/>
    </location>
</feature>
<keyword evidence="12 17" id="KW-0408">Iron</keyword>
<evidence type="ECO:0000256" key="12">
    <source>
        <dbReference type="ARBA" id="ARBA00023004"/>
    </source>
</evidence>
<keyword evidence="6 20" id="KW-0575">Peroxidase</keyword>
<dbReference type="InterPro" id="IPR019793">
    <property type="entry name" value="Peroxidases_heam-ligand_BS"/>
</dbReference>
<evidence type="ECO:0000256" key="9">
    <source>
        <dbReference type="ARBA" id="ARBA00022729"/>
    </source>
</evidence>
<comment type="cofactor">
    <cofactor evidence="17 20">
        <name>Ca(2+)</name>
        <dbReference type="ChEBI" id="CHEBI:29108"/>
    </cofactor>
    <text evidence="17 20">Binds 2 calcium ions per subunit.</text>
</comment>
<dbReference type="GO" id="GO:0140825">
    <property type="term" value="F:lactoperoxidase activity"/>
    <property type="evidence" value="ECO:0007669"/>
    <property type="project" value="UniProtKB-EC"/>
</dbReference>
<dbReference type="GO" id="GO:0046872">
    <property type="term" value="F:metal ion binding"/>
    <property type="evidence" value="ECO:0007669"/>
    <property type="project" value="UniProtKB-UniRule"/>
</dbReference>
<keyword evidence="7 20" id="KW-0349">Heme</keyword>
<reference evidence="22" key="1">
    <citation type="submission" date="2024-03" db="EMBL/GenBank/DDBJ databases">
        <title>WGS assembly of Saponaria officinalis var. Norfolk2.</title>
        <authorList>
            <person name="Jenkins J."/>
            <person name="Shu S."/>
            <person name="Grimwood J."/>
            <person name="Barry K."/>
            <person name="Goodstein D."/>
            <person name="Schmutz J."/>
            <person name="Leebens-Mack J."/>
            <person name="Osbourn A."/>
        </authorList>
    </citation>
    <scope>NUCLEOTIDE SEQUENCE [LARGE SCALE GENOMIC DNA]</scope>
    <source>
        <strain evidence="22">JIC</strain>
    </source>
</reference>
<proteinExistence type="inferred from homology"/>
<feature type="binding site" evidence="17">
    <location>
        <position position="68"/>
    </location>
    <ligand>
        <name>Ca(2+)</name>
        <dbReference type="ChEBI" id="CHEBI:29108"/>
        <label>1</label>
    </ligand>
</feature>
<dbReference type="FunFam" id="1.10.520.10:FF:000001">
    <property type="entry name" value="Peroxidase"/>
    <property type="match status" value="1"/>
</dbReference>
<keyword evidence="10 17" id="KW-0106">Calcium</keyword>
<evidence type="ECO:0000256" key="7">
    <source>
        <dbReference type="ARBA" id="ARBA00022617"/>
    </source>
</evidence>
<feature type="domain" description="Plant heme peroxidase family profile" evidence="21">
    <location>
        <begin position="23"/>
        <end position="322"/>
    </location>
</feature>
<dbReference type="FunFam" id="1.10.420.10:FF:000007">
    <property type="entry name" value="Peroxidase"/>
    <property type="match status" value="1"/>
</dbReference>
<evidence type="ECO:0000256" key="8">
    <source>
        <dbReference type="ARBA" id="ARBA00022723"/>
    </source>
</evidence>
<evidence type="ECO:0000256" key="4">
    <source>
        <dbReference type="ARBA" id="ARBA00012313"/>
    </source>
</evidence>
<feature type="binding site" evidence="17">
    <location>
        <position position="70"/>
    </location>
    <ligand>
        <name>Ca(2+)</name>
        <dbReference type="ChEBI" id="CHEBI:29108"/>
        <label>1</label>
    </ligand>
</feature>
<evidence type="ECO:0000256" key="10">
    <source>
        <dbReference type="ARBA" id="ARBA00022837"/>
    </source>
</evidence>
<keyword evidence="8 17" id="KW-0479">Metal-binding</keyword>
<feature type="binding site" evidence="17">
    <location>
        <position position="190"/>
    </location>
    <ligand>
        <name>Ca(2+)</name>
        <dbReference type="ChEBI" id="CHEBI:29108"/>
        <label>2</label>
    </ligand>
</feature>
<feature type="binding site" evidence="17">
    <location>
        <position position="244"/>
    </location>
    <ligand>
        <name>Ca(2+)</name>
        <dbReference type="ChEBI" id="CHEBI:29108"/>
        <label>2</label>
    </ligand>
</feature>
<dbReference type="SUPFAM" id="SSF48113">
    <property type="entry name" value="Heme-dependent peroxidases"/>
    <property type="match status" value="1"/>
</dbReference>